<feature type="region of interest" description="Disordered" evidence="1">
    <location>
        <begin position="1"/>
        <end position="37"/>
    </location>
</feature>
<sequence length="37" mass="4152">MEARGMSQLVSRTRGSQNPFPYSFTHGHTRLGVDDSQ</sequence>
<dbReference type="AlphaFoldDB" id="A0AAV0S8J5"/>
<dbReference type="EMBL" id="CAMGYJ010000011">
    <property type="protein sequence ID" value="CAI0629528.1"/>
    <property type="molecule type" value="Genomic_DNA"/>
</dbReference>
<proteinExistence type="predicted"/>
<feature type="compositionally biased region" description="Polar residues" evidence="1">
    <location>
        <begin position="8"/>
        <end position="20"/>
    </location>
</feature>
<evidence type="ECO:0000256" key="1">
    <source>
        <dbReference type="SAM" id="MobiDB-lite"/>
    </source>
</evidence>
<name>A0AAV0S8J5_9ROSI</name>
<protein>
    <submittedName>
        <fullName evidence="2">Uncharacterized protein</fullName>
    </submittedName>
</protein>
<reference evidence="2" key="1">
    <citation type="submission" date="2022-08" db="EMBL/GenBank/DDBJ databases">
        <authorList>
            <person name="Gutierrez-Valencia J."/>
        </authorList>
    </citation>
    <scope>NUCLEOTIDE SEQUENCE</scope>
</reference>
<accession>A0AAV0S8J5</accession>
<keyword evidence="3" id="KW-1185">Reference proteome</keyword>
<evidence type="ECO:0000313" key="2">
    <source>
        <dbReference type="EMBL" id="CAI0629528.1"/>
    </source>
</evidence>
<organism evidence="2 3">
    <name type="scientific">Linum tenue</name>
    <dbReference type="NCBI Taxonomy" id="586396"/>
    <lineage>
        <taxon>Eukaryota</taxon>
        <taxon>Viridiplantae</taxon>
        <taxon>Streptophyta</taxon>
        <taxon>Embryophyta</taxon>
        <taxon>Tracheophyta</taxon>
        <taxon>Spermatophyta</taxon>
        <taxon>Magnoliopsida</taxon>
        <taxon>eudicotyledons</taxon>
        <taxon>Gunneridae</taxon>
        <taxon>Pentapetalae</taxon>
        <taxon>rosids</taxon>
        <taxon>fabids</taxon>
        <taxon>Malpighiales</taxon>
        <taxon>Linaceae</taxon>
        <taxon>Linum</taxon>
    </lineage>
</organism>
<comment type="caution">
    <text evidence="2">The sequence shown here is derived from an EMBL/GenBank/DDBJ whole genome shotgun (WGS) entry which is preliminary data.</text>
</comment>
<feature type="non-terminal residue" evidence="2">
    <location>
        <position position="37"/>
    </location>
</feature>
<gene>
    <name evidence="2" type="ORF">LITE_LOCUS52024</name>
</gene>
<dbReference type="Proteomes" id="UP001154282">
    <property type="component" value="Unassembled WGS sequence"/>
</dbReference>
<evidence type="ECO:0000313" key="3">
    <source>
        <dbReference type="Proteomes" id="UP001154282"/>
    </source>
</evidence>